<dbReference type="CDD" id="cd02440">
    <property type="entry name" value="AdoMet_MTases"/>
    <property type="match status" value="1"/>
</dbReference>
<evidence type="ECO:0000313" key="4">
    <source>
        <dbReference type="Proteomes" id="UP000198802"/>
    </source>
</evidence>
<dbReference type="RefSeq" id="WP_165615855.1">
    <property type="nucleotide sequence ID" value="NZ_FAOZ01000030.1"/>
</dbReference>
<dbReference type="InterPro" id="IPR041698">
    <property type="entry name" value="Methyltransf_25"/>
</dbReference>
<name>A0A0S4QWU5_9ACTN</name>
<protein>
    <submittedName>
        <fullName evidence="3">Ubiquinone/menaquinone biosynthesis C-methylase UbiE</fullName>
    </submittedName>
</protein>
<feature type="region of interest" description="Disordered" evidence="1">
    <location>
        <begin position="1"/>
        <end position="26"/>
    </location>
</feature>
<keyword evidence="3" id="KW-0489">Methyltransferase</keyword>
<evidence type="ECO:0000256" key="1">
    <source>
        <dbReference type="SAM" id="MobiDB-lite"/>
    </source>
</evidence>
<dbReference type="Pfam" id="PF13649">
    <property type="entry name" value="Methyltransf_25"/>
    <property type="match status" value="1"/>
</dbReference>
<dbReference type="PANTHER" id="PTHR43591">
    <property type="entry name" value="METHYLTRANSFERASE"/>
    <property type="match status" value="1"/>
</dbReference>
<feature type="domain" description="Methyltransferase" evidence="2">
    <location>
        <begin position="65"/>
        <end position="162"/>
    </location>
</feature>
<dbReference type="Gene3D" id="3.40.50.150">
    <property type="entry name" value="Vaccinia Virus protein VP39"/>
    <property type="match status" value="1"/>
</dbReference>
<keyword evidence="3" id="KW-0830">Ubiquinone</keyword>
<evidence type="ECO:0000259" key="2">
    <source>
        <dbReference type="Pfam" id="PF13649"/>
    </source>
</evidence>
<dbReference type="InterPro" id="IPR029063">
    <property type="entry name" value="SAM-dependent_MTases_sf"/>
</dbReference>
<dbReference type="GO" id="GO:0008168">
    <property type="term" value="F:methyltransferase activity"/>
    <property type="evidence" value="ECO:0007669"/>
    <property type="project" value="UniProtKB-KW"/>
</dbReference>
<dbReference type="SUPFAM" id="SSF53335">
    <property type="entry name" value="S-adenosyl-L-methionine-dependent methyltransferases"/>
    <property type="match status" value="1"/>
</dbReference>
<dbReference type="PANTHER" id="PTHR43591:SF24">
    <property type="entry name" value="2-METHOXY-6-POLYPRENYL-1,4-BENZOQUINOL METHYLASE, MITOCHONDRIAL"/>
    <property type="match status" value="1"/>
</dbReference>
<keyword evidence="4" id="KW-1185">Reference proteome</keyword>
<dbReference type="AlphaFoldDB" id="A0A0S4QWU5"/>
<keyword evidence="3" id="KW-0808">Transferase</keyword>
<dbReference type="EMBL" id="FAOZ01000030">
    <property type="protein sequence ID" value="CUU59689.1"/>
    <property type="molecule type" value="Genomic_DNA"/>
</dbReference>
<dbReference type="GO" id="GO:0032259">
    <property type="term" value="P:methylation"/>
    <property type="evidence" value="ECO:0007669"/>
    <property type="project" value="UniProtKB-KW"/>
</dbReference>
<reference evidence="4" key="1">
    <citation type="submission" date="2015-11" db="EMBL/GenBank/DDBJ databases">
        <authorList>
            <person name="Varghese N."/>
        </authorList>
    </citation>
    <scope>NUCLEOTIDE SEQUENCE [LARGE SCALE GENOMIC DNA]</scope>
    <source>
        <strain evidence="4">DSM 45899</strain>
    </source>
</reference>
<proteinExistence type="predicted"/>
<organism evidence="3 4">
    <name type="scientific">Parafrankia irregularis</name>
    <dbReference type="NCBI Taxonomy" id="795642"/>
    <lineage>
        <taxon>Bacteria</taxon>
        <taxon>Bacillati</taxon>
        <taxon>Actinomycetota</taxon>
        <taxon>Actinomycetes</taxon>
        <taxon>Frankiales</taxon>
        <taxon>Frankiaceae</taxon>
        <taxon>Parafrankia</taxon>
    </lineage>
</organism>
<accession>A0A0S4QWU5</accession>
<sequence length="264" mass="28388">MNGPDSALPGVRGQTGRGGPTGPDTWASDDTDLFLRYGDAFVPARGQQLALLVAAVSATGESPHVLDLCCGAGTLTRLVLEHVQDASVVGLDGSTRMLAAAETACAAYRDRVAFTAAALESAHWRTPSAYDAVVTSLAVHHLDDAGKRALYEDVHRMLRPGGWFAMADLVLPTTEWAQRVAAEQWDETVASASHRQFGSREASEAFAEHGWNHFTDPEPDPVDRPSPIASHLAWLTRAGFADIDVPFAFAGHAVIVAHRRRDER</sequence>
<dbReference type="Proteomes" id="UP000198802">
    <property type="component" value="Unassembled WGS sequence"/>
</dbReference>
<gene>
    <name evidence="3" type="ORF">Ga0074812_13069</name>
</gene>
<evidence type="ECO:0000313" key="3">
    <source>
        <dbReference type="EMBL" id="CUU59689.1"/>
    </source>
</evidence>